<evidence type="ECO:0000256" key="2">
    <source>
        <dbReference type="SAM" id="Coils"/>
    </source>
</evidence>
<dbReference type="Gene3D" id="3.60.40.10">
    <property type="entry name" value="PPM-type phosphatase domain"/>
    <property type="match status" value="1"/>
</dbReference>
<dbReference type="PANTHER" id="PTHR43156:SF9">
    <property type="entry name" value="HAMP DOMAIN-CONTAINING PROTEIN"/>
    <property type="match status" value="1"/>
</dbReference>
<dbReference type="SMART" id="SM00304">
    <property type="entry name" value="HAMP"/>
    <property type="match status" value="1"/>
</dbReference>
<keyword evidence="3" id="KW-0812">Transmembrane</keyword>
<feature type="coiled-coil region" evidence="2">
    <location>
        <begin position="380"/>
        <end position="414"/>
    </location>
</feature>
<evidence type="ECO:0000313" key="6">
    <source>
        <dbReference type="Proteomes" id="UP000199256"/>
    </source>
</evidence>
<dbReference type="InterPro" id="IPR001932">
    <property type="entry name" value="PPM-type_phosphatase-like_dom"/>
</dbReference>
<dbReference type="AlphaFoldDB" id="A0A1H7HMW5"/>
<sequence>MLALALACVVALVPAALIGWSVLEGARQHFGEAFAENFTRLKRERIVAPITRDLALSVRLANSQVTRRWLLDPEDPDKRDLFFAEAEGYRRDFRDQSYFVVSAETGHYYFNDASETSSDKPRYTLEPDNPDDAWFFNTLAQQADYNINVNPDVQLGTTRVWINVLVEEGGRRIGLAGTGLDLSGFLAEFIHDRPQGVTPMILDRNGAIQAHPNPDLISFGSTTGSPEEGQAITTLMGQLSDAEGRARLKRAMGRAEDSPDQVPLVSVNLEGREQLLALAYIPELEWHVVTAVDLGLAPVVEGAWVRGGLLAVALILVILLVGFGLAVDRLLLRPIRELQQSASAIAQGDYQVSLPAAGRDELGDLSRAFAIMAQRVRDHTQQLEARVEERTARLRQANLEMTAAQRQIRESIDSASLIQRAILPDARLRDRFGAHHFVLWRPRDVVGGDFYVFHHDQGDRYLVGVVDCAGHGVPGALMTMLARAALDQAVNQLGMDSPAAVLSYADNTLREMMLDADSQREVTTHMDVGLAFVDLGQRVLRYAGARISLYYSDGTRVETVKGGKRALGDRRMGQYQDTTLALDPATTYYLVTDGYLDQAGGESGYGLGQTQFKTLILANARRPMAAQATALEQALEDYRGEYEQRDDVTVLAFRLGAGDAPAHETVISSSP</sequence>
<dbReference type="SUPFAM" id="SSF158472">
    <property type="entry name" value="HAMP domain-like"/>
    <property type="match status" value="1"/>
</dbReference>
<keyword evidence="6" id="KW-1185">Reference proteome</keyword>
<dbReference type="CDD" id="cd06225">
    <property type="entry name" value="HAMP"/>
    <property type="match status" value="1"/>
</dbReference>
<dbReference type="SMART" id="SM00331">
    <property type="entry name" value="PP2C_SIG"/>
    <property type="match status" value="1"/>
</dbReference>
<dbReference type="Pfam" id="PF07228">
    <property type="entry name" value="SpoIIE"/>
    <property type="match status" value="1"/>
</dbReference>
<feature type="domain" description="HAMP" evidence="4">
    <location>
        <begin position="329"/>
        <end position="381"/>
    </location>
</feature>
<accession>A0A1H7HMW5</accession>
<evidence type="ECO:0000313" key="5">
    <source>
        <dbReference type="EMBL" id="SEK51753.1"/>
    </source>
</evidence>
<dbReference type="EMBL" id="FOAA01000002">
    <property type="protein sequence ID" value="SEK51753.1"/>
    <property type="molecule type" value="Genomic_DNA"/>
</dbReference>
<keyword evidence="1" id="KW-0378">Hydrolase</keyword>
<keyword evidence="3" id="KW-0472">Membrane</keyword>
<dbReference type="STRING" id="1396821.SAMN05444515_102218"/>
<dbReference type="NCBIfam" id="NF038263">
    <property type="entry name" value="prot_phos_SiaA"/>
    <property type="match status" value="1"/>
</dbReference>
<feature type="transmembrane region" description="Helical" evidence="3">
    <location>
        <begin position="303"/>
        <end position="327"/>
    </location>
</feature>
<reference evidence="6" key="1">
    <citation type="submission" date="2016-10" db="EMBL/GenBank/DDBJ databases">
        <authorList>
            <person name="Varghese N."/>
            <person name="Submissions S."/>
        </authorList>
    </citation>
    <scope>NUCLEOTIDE SEQUENCE [LARGE SCALE GENOMIC DNA]</scope>
    <source>
        <strain evidence="6">DSM 241</strain>
    </source>
</reference>
<gene>
    <name evidence="5" type="ORF">SAMN05444515_102218</name>
</gene>
<dbReference type="PANTHER" id="PTHR43156">
    <property type="entry name" value="STAGE II SPORULATION PROTEIN E-RELATED"/>
    <property type="match status" value="1"/>
</dbReference>
<keyword evidence="2" id="KW-0175">Coiled coil</keyword>
<dbReference type="Proteomes" id="UP000199256">
    <property type="component" value="Unassembled WGS sequence"/>
</dbReference>
<proteinExistence type="predicted"/>
<dbReference type="InterPro" id="IPR003660">
    <property type="entry name" value="HAMP_dom"/>
</dbReference>
<dbReference type="GO" id="GO:0016020">
    <property type="term" value="C:membrane"/>
    <property type="evidence" value="ECO:0007669"/>
    <property type="project" value="InterPro"/>
</dbReference>
<keyword evidence="3" id="KW-1133">Transmembrane helix</keyword>
<name>A0A1H7HMW5_9GAMM</name>
<dbReference type="Pfam" id="PF00672">
    <property type="entry name" value="HAMP"/>
    <property type="match status" value="1"/>
</dbReference>
<dbReference type="PROSITE" id="PS50885">
    <property type="entry name" value="HAMP"/>
    <property type="match status" value="1"/>
</dbReference>
<dbReference type="GO" id="GO:0007165">
    <property type="term" value="P:signal transduction"/>
    <property type="evidence" value="ECO:0007669"/>
    <property type="project" value="InterPro"/>
</dbReference>
<evidence type="ECO:0000259" key="4">
    <source>
        <dbReference type="PROSITE" id="PS50885"/>
    </source>
</evidence>
<organism evidence="5 6">
    <name type="scientific">Ectothiorhodospira marina</name>
    <dbReference type="NCBI Taxonomy" id="1396821"/>
    <lineage>
        <taxon>Bacteria</taxon>
        <taxon>Pseudomonadati</taxon>
        <taxon>Pseudomonadota</taxon>
        <taxon>Gammaproteobacteria</taxon>
        <taxon>Chromatiales</taxon>
        <taxon>Ectothiorhodospiraceae</taxon>
        <taxon>Ectothiorhodospira</taxon>
    </lineage>
</organism>
<evidence type="ECO:0000256" key="3">
    <source>
        <dbReference type="SAM" id="Phobius"/>
    </source>
</evidence>
<evidence type="ECO:0000256" key="1">
    <source>
        <dbReference type="ARBA" id="ARBA00022801"/>
    </source>
</evidence>
<dbReference type="Gene3D" id="3.30.450.20">
    <property type="entry name" value="PAS domain"/>
    <property type="match status" value="1"/>
</dbReference>
<dbReference type="Gene3D" id="6.10.340.10">
    <property type="match status" value="1"/>
</dbReference>
<dbReference type="InterPro" id="IPR036457">
    <property type="entry name" value="PPM-type-like_dom_sf"/>
</dbReference>
<protein>
    <submittedName>
        <fullName evidence="5">Serine phosphatase RsbU, regulator of sigma subunit</fullName>
    </submittedName>
</protein>
<dbReference type="GO" id="GO:0016791">
    <property type="term" value="F:phosphatase activity"/>
    <property type="evidence" value="ECO:0007669"/>
    <property type="project" value="TreeGrafter"/>
</dbReference>
<dbReference type="InterPro" id="IPR052016">
    <property type="entry name" value="Bact_Sigma-Reg"/>
</dbReference>